<dbReference type="AlphaFoldDB" id="A0A4R2K421"/>
<sequence length="459" mass="50808">MSWAQATQKLVVGASETDAVLAECAAFGLARRGGRVAAAAEVEPIAPAPAESRPEASARVGGILTQVMASEDNEMLRECCLALDRAGLVVPYRQLPDLLAAATARSVLRDAVGGALGTRGRWLAERRAAWAWAAGVTYENELVDIEEALDLSPAQRKARLATARRQDPDRYRRYLVENWAELRRVEDRKLLVAALADGLDPLDEPVLEQALDDRSTNVREEAVVLLRRVPGSAMSQRAEQRLRAGLVLRLVIDLNPEGPYELEPTREELRDSPVRRTGSARLKADASSVSPDFWLAEYGPKAPRLLRASPWGSALLQGVATNLTMAADPLPWLTELSAAISAPALLDALDELPAETLGKVLLKLAGTWNHDELDHFCTLLPSPWHPDVTRVVLERFAELADRGWRVGRPPEILLRRGDLRVLSDHWERIATRWPVHGAEELVLRLRTELHEEIERRENP</sequence>
<keyword evidence="2" id="KW-1185">Reference proteome</keyword>
<protein>
    <submittedName>
        <fullName evidence="1">Uncharacterized protein</fullName>
    </submittedName>
</protein>
<dbReference type="EMBL" id="SLWS01000001">
    <property type="protein sequence ID" value="TCO64528.1"/>
    <property type="molecule type" value="Genomic_DNA"/>
</dbReference>
<dbReference type="Pfam" id="PF18944">
    <property type="entry name" value="DUF5691"/>
    <property type="match status" value="1"/>
</dbReference>
<organism evidence="1 2">
    <name type="scientific">Actinocrispum wychmicini</name>
    <dbReference type="NCBI Taxonomy" id="1213861"/>
    <lineage>
        <taxon>Bacteria</taxon>
        <taxon>Bacillati</taxon>
        <taxon>Actinomycetota</taxon>
        <taxon>Actinomycetes</taxon>
        <taxon>Pseudonocardiales</taxon>
        <taxon>Pseudonocardiaceae</taxon>
        <taxon>Actinocrispum</taxon>
    </lineage>
</organism>
<reference evidence="1 2" key="1">
    <citation type="submission" date="2019-03" db="EMBL/GenBank/DDBJ databases">
        <title>Genomic Encyclopedia of Type Strains, Phase IV (KMG-IV): sequencing the most valuable type-strain genomes for metagenomic binning, comparative biology and taxonomic classification.</title>
        <authorList>
            <person name="Goeker M."/>
        </authorList>
    </citation>
    <scope>NUCLEOTIDE SEQUENCE [LARGE SCALE GENOMIC DNA]</scope>
    <source>
        <strain evidence="1 2">DSM 45934</strain>
    </source>
</reference>
<comment type="caution">
    <text evidence="1">The sequence shown here is derived from an EMBL/GenBank/DDBJ whole genome shotgun (WGS) entry which is preliminary data.</text>
</comment>
<gene>
    <name evidence="1" type="ORF">EV192_101304</name>
</gene>
<dbReference type="InterPro" id="IPR043746">
    <property type="entry name" value="DUF5691"/>
</dbReference>
<name>A0A4R2K421_9PSEU</name>
<evidence type="ECO:0000313" key="2">
    <source>
        <dbReference type="Proteomes" id="UP000295680"/>
    </source>
</evidence>
<evidence type="ECO:0000313" key="1">
    <source>
        <dbReference type="EMBL" id="TCO64528.1"/>
    </source>
</evidence>
<accession>A0A4R2K421</accession>
<proteinExistence type="predicted"/>
<dbReference type="Proteomes" id="UP000295680">
    <property type="component" value="Unassembled WGS sequence"/>
</dbReference>